<dbReference type="GO" id="GO:0005524">
    <property type="term" value="F:ATP binding"/>
    <property type="evidence" value="ECO:0007669"/>
    <property type="project" value="UniProtKB-UniRule"/>
</dbReference>
<evidence type="ECO:0000256" key="9">
    <source>
        <dbReference type="ARBA" id="ARBA00029962"/>
    </source>
</evidence>
<dbReference type="PANTHER" id="PTHR10344:SF4">
    <property type="entry name" value="UMP-CMP KINASE 2, MITOCHONDRIAL"/>
    <property type="match status" value="1"/>
</dbReference>
<dbReference type="EC" id="2.7.4.9" evidence="2 12"/>
<dbReference type="GO" id="GO:0004798">
    <property type="term" value="F:dTMP kinase activity"/>
    <property type="evidence" value="ECO:0007669"/>
    <property type="project" value="UniProtKB-UniRule"/>
</dbReference>
<keyword evidence="15" id="KW-1185">Reference proteome</keyword>
<dbReference type="GO" id="GO:0006227">
    <property type="term" value="P:dUDP biosynthetic process"/>
    <property type="evidence" value="ECO:0007669"/>
    <property type="project" value="TreeGrafter"/>
</dbReference>
<comment type="similarity">
    <text evidence="1 12">Belongs to the thymidylate kinase family.</text>
</comment>
<evidence type="ECO:0000313" key="14">
    <source>
        <dbReference type="EMBL" id="QDH12932.1"/>
    </source>
</evidence>
<keyword evidence="4 12" id="KW-0808">Transferase</keyword>
<keyword evidence="6 12" id="KW-0547">Nucleotide-binding</keyword>
<evidence type="ECO:0000256" key="11">
    <source>
        <dbReference type="ARBA" id="ARBA00057735"/>
    </source>
</evidence>
<dbReference type="Gene3D" id="3.40.50.300">
    <property type="entry name" value="P-loop containing nucleotide triphosphate hydrolases"/>
    <property type="match status" value="1"/>
</dbReference>
<evidence type="ECO:0000256" key="6">
    <source>
        <dbReference type="ARBA" id="ARBA00022741"/>
    </source>
</evidence>
<evidence type="ECO:0000256" key="8">
    <source>
        <dbReference type="ARBA" id="ARBA00022840"/>
    </source>
</evidence>
<evidence type="ECO:0000256" key="2">
    <source>
        <dbReference type="ARBA" id="ARBA00012980"/>
    </source>
</evidence>
<dbReference type="GO" id="GO:0006235">
    <property type="term" value="P:dTTP biosynthetic process"/>
    <property type="evidence" value="ECO:0007669"/>
    <property type="project" value="UniProtKB-UniRule"/>
</dbReference>
<dbReference type="InterPro" id="IPR039430">
    <property type="entry name" value="Thymidylate_kin-like_dom"/>
</dbReference>
<evidence type="ECO:0000256" key="3">
    <source>
        <dbReference type="ARBA" id="ARBA00017144"/>
    </source>
</evidence>
<dbReference type="HAMAP" id="MF_00165">
    <property type="entry name" value="Thymidylate_kinase"/>
    <property type="match status" value="1"/>
</dbReference>
<gene>
    <name evidence="12 14" type="primary">tmk</name>
    <name evidence="14" type="ORF">E3E12_00495</name>
</gene>
<comment type="function">
    <text evidence="11 12">Phosphorylation of dTMP to form dTDP in both de novo and salvage pathways of dTTP synthesis.</text>
</comment>
<evidence type="ECO:0000256" key="1">
    <source>
        <dbReference type="ARBA" id="ARBA00009776"/>
    </source>
</evidence>
<evidence type="ECO:0000256" key="5">
    <source>
        <dbReference type="ARBA" id="ARBA00022727"/>
    </source>
</evidence>
<evidence type="ECO:0000259" key="13">
    <source>
        <dbReference type="Pfam" id="PF02223"/>
    </source>
</evidence>
<keyword evidence="7 12" id="KW-0418">Kinase</keyword>
<feature type="domain" description="Thymidylate kinase-like" evidence="13">
    <location>
        <begin position="29"/>
        <end position="225"/>
    </location>
</feature>
<dbReference type="PANTHER" id="PTHR10344">
    <property type="entry name" value="THYMIDYLATE KINASE"/>
    <property type="match status" value="1"/>
</dbReference>
<dbReference type="GO" id="GO:0006233">
    <property type="term" value="P:dTDP biosynthetic process"/>
    <property type="evidence" value="ECO:0007669"/>
    <property type="project" value="InterPro"/>
</dbReference>
<dbReference type="Pfam" id="PF02223">
    <property type="entry name" value="Thymidylate_kin"/>
    <property type="match status" value="1"/>
</dbReference>
<organism evidence="14 15">
    <name type="scientific">Formicincola oecophyllae</name>
    <dbReference type="NCBI Taxonomy" id="2558361"/>
    <lineage>
        <taxon>Bacteria</taxon>
        <taxon>Pseudomonadati</taxon>
        <taxon>Pseudomonadota</taxon>
        <taxon>Alphaproteobacteria</taxon>
        <taxon>Acetobacterales</taxon>
        <taxon>Acetobacteraceae</taxon>
        <taxon>Formicincola</taxon>
    </lineage>
</organism>
<dbReference type="CDD" id="cd01672">
    <property type="entry name" value="TMPK"/>
    <property type="match status" value="1"/>
</dbReference>
<evidence type="ECO:0000256" key="7">
    <source>
        <dbReference type="ARBA" id="ARBA00022777"/>
    </source>
</evidence>
<sequence>MAEADKPAGCDCAAAQPPARRWPGLFITLEGGEGHGKTTQGRLLAERLRGRGYEVVLTREPGGTPGAEALRQLILFNQAPLSVRAQVMAHMAARADHLDNLILPALARGAVVVCDRFHDSTESYQGHGVAGGDEGILDFIQKQRSLLGHEPDVTFLLEVDEAETMRRLRLRAAERAAVRAGMKADRYERCDHDFHQRVEQGFKAIAARDHTRVVRVDATPAPEEVCAVLLGTLQGDGLLPQPGQLPCGTGKAAQP</sequence>
<dbReference type="Proteomes" id="UP000318709">
    <property type="component" value="Chromosome"/>
</dbReference>
<dbReference type="FunFam" id="3.40.50.300:FF:000225">
    <property type="entry name" value="Thymidylate kinase"/>
    <property type="match status" value="1"/>
</dbReference>
<comment type="catalytic activity">
    <reaction evidence="10 12">
        <text>dTMP + ATP = dTDP + ADP</text>
        <dbReference type="Rhea" id="RHEA:13517"/>
        <dbReference type="ChEBI" id="CHEBI:30616"/>
        <dbReference type="ChEBI" id="CHEBI:58369"/>
        <dbReference type="ChEBI" id="CHEBI:63528"/>
        <dbReference type="ChEBI" id="CHEBI:456216"/>
        <dbReference type="EC" id="2.7.4.9"/>
    </reaction>
</comment>
<protein>
    <recommendedName>
        <fullName evidence="3 12">Thymidylate kinase</fullName>
        <ecNumber evidence="2 12">2.7.4.9</ecNumber>
    </recommendedName>
    <alternativeName>
        <fullName evidence="9 12">dTMP kinase</fullName>
    </alternativeName>
</protein>
<name>A0A4Y6U6G1_9PROT</name>
<evidence type="ECO:0000256" key="4">
    <source>
        <dbReference type="ARBA" id="ARBA00022679"/>
    </source>
</evidence>
<dbReference type="GO" id="GO:0005829">
    <property type="term" value="C:cytosol"/>
    <property type="evidence" value="ECO:0007669"/>
    <property type="project" value="TreeGrafter"/>
</dbReference>
<dbReference type="InterPro" id="IPR027417">
    <property type="entry name" value="P-loop_NTPase"/>
</dbReference>
<dbReference type="EMBL" id="CP038231">
    <property type="protein sequence ID" value="QDH12932.1"/>
    <property type="molecule type" value="Genomic_DNA"/>
</dbReference>
<reference evidence="14 15" key="1">
    <citation type="submission" date="2019-03" db="EMBL/GenBank/DDBJ databases">
        <title>The complete genome sequence of Swingsia_sp. F3b2 LMG30590(T).</title>
        <authorList>
            <person name="Chua K.-O."/>
            <person name="Chan K.-G."/>
            <person name="See-Too W.-S."/>
        </authorList>
    </citation>
    <scope>NUCLEOTIDE SEQUENCE [LARGE SCALE GENOMIC DNA]</scope>
    <source>
        <strain evidence="14 15">F3b2</strain>
    </source>
</reference>
<keyword evidence="8 12" id="KW-0067">ATP-binding</keyword>
<accession>A0A4Y6U6G1</accession>
<dbReference type="AlphaFoldDB" id="A0A4Y6U6G1"/>
<evidence type="ECO:0000256" key="10">
    <source>
        <dbReference type="ARBA" id="ARBA00048743"/>
    </source>
</evidence>
<dbReference type="OrthoDB" id="9774907at2"/>
<proteinExistence type="inferred from homology"/>
<keyword evidence="5 12" id="KW-0545">Nucleotide biosynthesis</keyword>
<dbReference type="KEGG" id="swf:E3E12_00495"/>
<dbReference type="InterPro" id="IPR018094">
    <property type="entry name" value="Thymidylate_kinase"/>
</dbReference>
<evidence type="ECO:0000256" key="12">
    <source>
        <dbReference type="HAMAP-Rule" id="MF_00165"/>
    </source>
</evidence>
<feature type="binding site" evidence="12">
    <location>
        <begin position="31"/>
        <end position="38"/>
    </location>
    <ligand>
        <name>ATP</name>
        <dbReference type="ChEBI" id="CHEBI:30616"/>
    </ligand>
</feature>
<dbReference type="RefSeq" id="WP_141442575.1">
    <property type="nucleotide sequence ID" value="NZ_CP038231.1"/>
</dbReference>
<evidence type="ECO:0000313" key="15">
    <source>
        <dbReference type="Proteomes" id="UP000318709"/>
    </source>
</evidence>
<dbReference type="SUPFAM" id="SSF52540">
    <property type="entry name" value="P-loop containing nucleoside triphosphate hydrolases"/>
    <property type="match status" value="1"/>
</dbReference>
<dbReference type="NCBIfam" id="TIGR00041">
    <property type="entry name" value="DTMP_kinase"/>
    <property type="match status" value="1"/>
</dbReference>